<dbReference type="Pfam" id="PF01095">
    <property type="entry name" value="Pectinesterase"/>
    <property type="match status" value="1"/>
</dbReference>
<dbReference type="UniPathway" id="UPA00545">
    <property type="reaction ID" value="UER00823"/>
</dbReference>
<dbReference type="InterPro" id="IPR000070">
    <property type="entry name" value="Pectinesterase_cat"/>
</dbReference>
<feature type="domain" description="Pectinesterase inhibitor" evidence="7">
    <location>
        <begin position="21"/>
        <end position="134"/>
    </location>
</feature>
<evidence type="ECO:0000256" key="2">
    <source>
        <dbReference type="ARBA" id="ARBA00006027"/>
    </source>
</evidence>
<evidence type="ECO:0000313" key="9">
    <source>
        <dbReference type="Proteomes" id="UP000436088"/>
    </source>
</evidence>
<evidence type="ECO:0000256" key="3">
    <source>
        <dbReference type="ARBA" id="ARBA00007786"/>
    </source>
</evidence>
<dbReference type="InterPro" id="IPR006501">
    <property type="entry name" value="Pectinesterase_inhib_dom"/>
</dbReference>
<dbReference type="Gene3D" id="2.160.20.10">
    <property type="entry name" value="Single-stranded right-handed beta-helix, Pectin lyase-like"/>
    <property type="match status" value="1"/>
</dbReference>
<evidence type="ECO:0000256" key="1">
    <source>
        <dbReference type="ARBA" id="ARBA00005184"/>
    </source>
</evidence>
<dbReference type="SUPFAM" id="SSF101148">
    <property type="entry name" value="Plant invertase/pectin methylesterase inhibitor"/>
    <property type="match status" value="1"/>
</dbReference>
<dbReference type="PANTHER" id="PTHR31707">
    <property type="entry name" value="PECTINESTERASE"/>
    <property type="match status" value="1"/>
</dbReference>
<accession>A0A6A3CML2</accession>
<comment type="similarity">
    <text evidence="3">In the C-terminal section; belongs to the pectinesterase family.</text>
</comment>
<reference evidence="8" key="1">
    <citation type="submission" date="2019-09" db="EMBL/GenBank/DDBJ databases">
        <title>Draft genome information of white flower Hibiscus syriacus.</title>
        <authorList>
            <person name="Kim Y.-M."/>
        </authorList>
    </citation>
    <scope>NUCLEOTIDE SEQUENCE [LARGE SCALE GENOMIC DNA]</scope>
    <source>
        <strain evidence="8">YM2019G1</strain>
    </source>
</reference>
<name>A0A6A3CML2_HIBSY</name>
<evidence type="ECO:0000313" key="8">
    <source>
        <dbReference type="EMBL" id="KAE8730086.1"/>
    </source>
</evidence>
<dbReference type="GO" id="GO:0030599">
    <property type="term" value="F:pectinesterase activity"/>
    <property type="evidence" value="ECO:0007669"/>
    <property type="project" value="InterPro"/>
</dbReference>
<gene>
    <name evidence="8" type="ORF">F3Y22_tig00003041pilonHSYRG00802</name>
</gene>
<evidence type="ECO:0000259" key="7">
    <source>
        <dbReference type="SMART" id="SM00856"/>
    </source>
</evidence>
<dbReference type="GO" id="GO:0045490">
    <property type="term" value="P:pectin catabolic process"/>
    <property type="evidence" value="ECO:0007669"/>
    <property type="project" value="UniProtKB-UniPathway"/>
</dbReference>
<protein>
    <submittedName>
        <fullName evidence="8">Plant invertase/pectin methylesterase inhibitor superfamily protein</fullName>
    </submittedName>
</protein>
<keyword evidence="5" id="KW-0063">Aspartyl esterase</keyword>
<organism evidence="8 9">
    <name type="scientific">Hibiscus syriacus</name>
    <name type="common">Rose of Sharon</name>
    <dbReference type="NCBI Taxonomy" id="106335"/>
    <lineage>
        <taxon>Eukaryota</taxon>
        <taxon>Viridiplantae</taxon>
        <taxon>Streptophyta</taxon>
        <taxon>Embryophyta</taxon>
        <taxon>Tracheophyta</taxon>
        <taxon>Spermatophyta</taxon>
        <taxon>Magnoliopsida</taxon>
        <taxon>eudicotyledons</taxon>
        <taxon>Gunneridae</taxon>
        <taxon>Pentapetalae</taxon>
        <taxon>rosids</taxon>
        <taxon>malvids</taxon>
        <taxon>Malvales</taxon>
        <taxon>Malvaceae</taxon>
        <taxon>Malvoideae</taxon>
        <taxon>Hibiscus</taxon>
    </lineage>
</organism>
<dbReference type="Gene3D" id="1.20.140.40">
    <property type="entry name" value="Invertase/pectin methylesterase inhibitor family protein"/>
    <property type="match status" value="1"/>
</dbReference>
<comment type="caution">
    <text evidence="8">The sequence shown here is derived from an EMBL/GenBank/DDBJ whole genome shotgun (WGS) entry which is preliminary data.</text>
</comment>
<dbReference type="SMART" id="SM00856">
    <property type="entry name" value="PMEI"/>
    <property type="match status" value="1"/>
</dbReference>
<dbReference type="Proteomes" id="UP000436088">
    <property type="component" value="Unassembled WGS sequence"/>
</dbReference>
<keyword evidence="4" id="KW-0378">Hydrolase</keyword>
<dbReference type="SUPFAM" id="SSF51126">
    <property type="entry name" value="Pectin lyase-like"/>
    <property type="match status" value="1"/>
</dbReference>
<dbReference type="GO" id="GO:0004857">
    <property type="term" value="F:enzyme inhibitor activity"/>
    <property type="evidence" value="ECO:0007669"/>
    <property type="project" value="InterPro"/>
</dbReference>
<comment type="pathway">
    <text evidence="1">Glycan metabolism; pectin degradation; 2-dehydro-3-deoxy-D-gluconate from pectin: step 1/5.</text>
</comment>
<dbReference type="GO" id="GO:0042545">
    <property type="term" value="P:cell wall modification"/>
    <property type="evidence" value="ECO:0007669"/>
    <property type="project" value="InterPro"/>
</dbReference>
<comment type="similarity">
    <text evidence="2">In the N-terminal section; belongs to the PMEI family.</text>
</comment>
<dbReference type="EMBL" id="VEPZ02000209">
    <property type="protein sequence ID" value="KAE8730086.1"/>
    <property type="molecule type" value="Genomic_DNA"/>
</dbReference>
<proteinExistence type="inferred from homology"/>
<evidence type="ECO:0000256" key="4">
    <source>
        <dbReference type="ARBA" id="ARBA00022801"/>
    </source>
</evidence>
<sequence>MWDSHRNGIHIPPFGYFVNGANSVYITSCAQTRYPDVTLNQAVRAHQLSSSIDSSSFNDRAKLAWNDCLEFYEDTVHHLNQSTSTNNPMDSQTWVSASKADIVVAQDGSGNFKTITEAVAAAGGAKELKNAQTTTTFRSATVGVSGDGFVARDITFENTAGPQKHQAMNLRSSSDFSVFYRCSFKELQHIHPETDERPKEHRHSTRENRPRREYWHNHPHLMCDSVIRYEGGSRFIQELSWEAMAEIFENRVHEEYIGCVGK</sequence>
<dbReference type="InterPro" id="IPR011050">
    <property type="entry name" value="Pectin_lyase_fold/virulence"/>
</dbReference>
<keyword evidence="9" id="KW-1185">Reference proteome</keyword>
<dbReference type="AlphaFoldDB" id="A0A6A3CML2"/>
<feature type="region of interest" description="Disordered" evidence="6">
    <location>
        <begin position="191"/>
        <end position="211"/>
    </location>
</feature>
<dbReference type="InterPro" id="IPR012334">
    <property type="entry name" value="Pectin_lyas_fold"/>
</dbReference>
<evidence type="ECO:0000256" key="6">
    <source>
        <dbReference type="SAM" id="MobiDB-lite"/>
    </source>
</evidence>
<dbReference type="InterPro" id="IPR035513">
    <property type="entry name" value="Invertase/methylesterase_inhib"/>
</dbReference>
<dbReference type="Pfam" id="PF04043">
    <property type="entry name" value="PMEI"/>
    <property type="match status" value="1"/>
</dbReference>
<evidence type="ECO:0000256" key="5">
    <source>
        <dbReference type="ARBA" id="ARBA00023085"/>
    </source>
</evidence>